<dbReference type="Proteomes" id="UP001528411">
    <property type="component" value="Unassembled WGS sequence"/>
</dbReference>
<proteinExistence type="predicted"/>
<evidence type="ECO:0000313" key="1">
    <source>
        <dbReference type="EMBL" id="MDC2888686.1"/>
    </source>
</evidence>
<evidence type="ECO:0000313" key="2">
    <source>
        <dbReference type="Proteomes" id="UP001528411"/>
    </source>
</evidence>
<protein>
    <submittedName>
        <fullName evidence="1">Uncharacterized protein</fullName>
    </submittedName>
</protein>
<organism evidence="1 2">
    <name type="scientific">Psychrosphaera algicola</name>
    <dbReference type="NCBI Taxonomy" id="3023714"/>
    <lineage>
        <taxon>Bacteria</taxon>
        <taxon>Pseudomonadati</taxon>
        <taxon>Pseudomonadota</taxon>
        <taxon>Gammaproteobacteria</taxon>
        <taxon>Alteromonadales</taxon>
        <taxon>Pseudoalteromonadaceae</taxon>
        <taxon>Psychrosphaera</taxon>
    </lineage>
</organism>
<dbReference type="RefSeq" id="WP_272180271.1">
    <property type="nucleotide sequence ID" value="NZ_JAQOMS010000002.1"/>
</dbReference>
<comment type="caution">
    <text evidence="1">The sequence shown here is derived from an EMBL/GenBank/DDBJ whole genome shotgun (WGS) entry which is preliminary data.</text>
</comment>
<gene>
    <name evidence="1" type="ORF">PN838_07805</name>
</gene>
<accession>A0ABT5FBB1</accession>
<dbReference type="EMBL" id="JAQOMS010000002">
    <property type="protein sequence ID" value="MDC2888686.1"/>
    <property type="molecule type" value="Genomic_DNA"/>
</dbReference>
<keyword evidence="2" id="KW-1185">Reference proteome</keyword>
<reference evidence="1 2" key="1">
    <citation type="submission" date="2023-01" db="EMBL/GenBank/DDBJ databases">
        <title>Psychrosphaera sp. nov., isolated from marine algae.</title>
        <authorList>
            <person name="Bayburt H."/>
            <person name="Choi B.J."/>
            <person name="Kim J.M."/>
            <person name="Choi D.G."/>
            <person name="Jeon C.O."/>
        </authorList>
    </citation>
    <scope>NUCLEOTIDE SEQUENCE [LARGE SCALE GENOMIC DNA]</scope>
    <source>
        <strain evidence="1 2">G1-22</strain>
    </source>
</reference>
<sequence>MTPVVPVLKSVAAAGQKSANAKAAIASSTTDEYQELDEDNLRLQGPKQKLFVLSKLTQFEVSAQVILDTEDKFDLEYFKLVKFTHPRFGSSHDHGANVTEVQAGDGSDKVDLLFSWVP</sequence>
<name>A0ABT5FBB1_9GAMM</name>